<dbReference type="EMBL" id="JXTB01000105">
    <property type="protein sequence ID" value="PON63358.1"/>
    <property type="molecule type" value="Genomic_DNA"/>
</dbReference>
<proteinExistence type="predicted"/>
<dbReference type="PANTHER" id="PTHR31286">
    <property type="entry name" value="GLYCINE-RICH CELL WALL STRUCTURAL PROTEIN 1.8-LIKE"/>
    <property type="match status" value="1"/>
</dbReference>
<organism evidence="2 3">
    <name type="scientific">Parasponia andersonii</name>
    <name type="common">Sponia andersonii</name>
    <dbReference type="NCBI Taxonomy" id="3476"/>
    <lineage>
        <taxon>Eukaryota</taxon>
        <taxon>Viridiplantae</taxon>
        <taxon>Streptophyta</taxon>
        <taxon>Embryophyta</taxon>
        <taxon>Tracheophyta</taxon>
        <taxon>Spermatophyta</taxon>
        <taxon>Magnoliopsida</taxon>
        <taxon>eudicotyledons</taxon>
        <taxon>Gunneridae</taxon>
        <taxon>Pentapetalae</taxon>
        <taxon>rosids</taxon>
        <taxon>fabids</taxon>
        <taxon>Rosales</taxon>
        <taxon>Cannabaceae</taxon>
        <taxon>Parasponia</taxon>
    </lineage>
</organism>
<dbReference type="PANTHER" id="PTHR31286:SF180">
    <property type="entry name" value="OS10G0362600 PROTEIN"/>
    <property type="match status" value="1"/>
</dbReference>
<comment type="caution">
    <text evidence="2">The sequence shown here is derived from an EMBL/GenBank/DDBJ whole genome shotgun (WGS) entry which is preliminary data.</text>
</comment>
<dbReference type="Proteomes" id="UP000237105">
    <property type="component" value="Unassembled WGS sequence"/>
</dbReference>
<dbReference type="InterPro" id="IPR040256">
    <property type="entry name" value="At4g02000-like"/>
</dbReference>
<dbReference type="AlphaFoldDB" id="A0A2P5CQP0"/>
<evidence type="ECO:0000259" key="1">
    <source>
        <dbReference type="Pfam" id="PF14111"/>
    </source>
</evidence>
<dbReference type="Pfam" id="PF14111">
    <property type="entry name" value="DUF4283"/>
    <property type="match status" value="1"/>
</dbReference>
<accession>A0A2P5CQP0</accession>
<feature type="domain" description="DUF4283" evidence="1">
    <location>
        <begin position="34"/>
        <end position="109"/>
    </location>
</feature>
<name>A0A2P5CQP0_PARAD</name>
<evidence type="ECO:0000313" key="2">
    <source>
        <dbReference type="EMBL" id="PON63358.1"/>
    </source>
</evidence>
<evidence type="ECO:0000313" key="3">
    <source>
        <dbReference type="Proteomes" id="UP000237105"/>
    </source>
</evidence>
<dbReference type="OrthoDB" id="1695837at2759"/>
<gene>
    <name evidence="2" type="ORF">PanWU01x14_132680</name>
</gene>
<keyword evidence="3" id="KW-1185">Reference proteome</keyword>
<reference evidence="3" key="1">
    <citation type="submission" date="2016-06" db="EMBL/GenBank/DDBJ databases">
        <title>Parallel loss of symbiosis genes in relatives of nitrogen-fixing non-legume Parasponia.</title>
        <authorList>
            <person name="Van Velzen R."/>
            <person name="Holmer R."/>
            <person name="Bu F."/>
            <person name="Rutten L."/>
            <person name="Van Zeijl A."/>
            <person name="Liu W."/>
            <person name="Santuari L."/>
            <person name="Cao Q."/>
            <person name="Sharma T."/>
            <person name="Shen D."/>
            <person name="Roswanjaya Y."/>
            <person name="Wardhani T."/>
            <person name="Kalhor M.S."/>
            <person name="Jansen J."/>
            <person name="Van den Hoogen J."/>
            <person name="Gungor B."/>
            <person name="Hartog M."/>
            <person name="Hontelez J."/>
            <person name="Verver J."/>
            <person name="Yang W.-C."/>
            <person name="Schijlen E."/>
            <person name="Repin R."/>
            <person name="Schilthuizen M."/>
            <person name="Schranz E."/>
            <person name="Heidstra R."/>
            <person name="Miyata K."/>
            <person name="Fedorova E."/>
            <person name="Kohlen W."/>
            <person name="Bisseling T."/>
            <person name="Smit S."/>
            <person name="Geurts R."/>
        </authorList>
    </citation>
    <scope>NUCLEOTIDE SEQUENCE [LARGE SCALE GENOMIC DNA]</scope>
    <source>
        <strain evidence="3">cv. WU1-14</strain>
    </source>
</reference>
<dbReference type="InterPro" id="IPR025558">
    <property type="entry name" value="DUF4283"/>
</dbReference>
<protein>
    <recommendedName>
        <fullName evidence="1">DUF4283 domain-containing protein</fullName>
    </recommendedName>
</protein>
<sequence>MDSEKIEKVCEHLNLDDHDEPVVQMAPDFTEEGKEKLDLCLVGKVIGNKIIDREGLNDVAERVWRTYQRMKVEATGISNIFMFHFGCKVDRQQVLSGGPWNFNNWIISLLRPTRILLYDLHNGFY</sequence>